<sequence length="100" mass="11074">MSMIAAFRPTLRLAANVNNSVAVPASKSAANKLVGGVVTLGCVSAVVGYIGSQLRRESNVMDRMFEKQNTPEVIRRRNERLLVDTEGDPRKSLFNILNWR</sequence>
<evidence type="ECO:0000313" key="1">
    <source>
        <dbReference type="EMBL" id="EGS24067.1"/>
    </source>
</evidence>
<dbReference type="HOGENOM" id="CLU_177972_2_0_1"/>
<accession>G0RYT1</accession>
<proteinExistence type="predicted"/>
<dbReference type="EMBL" id="GL988032">
    <property type="protein sequence ID" value="EGS24067.1"/>
    <property type="molecule type" value="Genomic_DNA"/>
</dbReference>
<keyword evidence="2" id="KW-1185">Reference proteome</keyword>
<gene>
    <name evidence="1" type="ORF">CTHT_0007790</name>
</gene>
<reference evidence="1 2" key="1">
    <citation type="journal article" date="2011" name="Cell">
        <title>Insight into structure and assembly of the nuclear pore complex by utilizing the genome of a eukaryotic thermophile.</title>
        <authorList>
            <person name="Amlacher S."/>
            <person name="Sarges P."/>
            <person name="Flemming D."/>
            <person name="van Noort V."/>
            <person name="Kunze R."/>
            <person name="Devos D.P."/>
            <person name="Arumugam M."/>
            <person name="Bork P."/>
            <person name="Hurt E."/>
        </authorList>
    </citation>
    <scope>NUCLEOTIDE SEQUENCE [LARGE SCALE GENOMIC DNA]</scope>
    <source>
        <strain evidence="2">DSM 1495 / CBS 144.50 / IMI 039719</strain>
    </source>
</reference>
<dbReference type="RefSeq" id="XP_006691309.1">
    <property type="nucleotide sequence ID" value="XM_006691246.1"/>
</dbReference>
<protein>
    <submittedName>
        <fullName evidence="1">Uncharacterized protein</fullName>
    </submittedName>
</protein>
<dbReference type="AlphaFoldDB" id="G0RYT1"/>
<evidence type="ECO:0000313" key="2">
    <source>
        <dbReference type="Proteomes" id="UP000008066"/>
    </source>
</evidence>
<dbReference type="GeneID" id="18254817"/>
<organism evidence="2">
    <name type="scientific">Chaetomium thermophilum (strain DSM 1495 / CBS 144.50 / IMI 039719)</name>
    <name type="common">Thermochaetoides thermophila</name>
    <dbReference type="NCBI Taxonomy" id="759272"/>
    <lineage>
        <taxon>Eukaryota</taxon>
        <taxon>Fungi</taxon>
        <taxon>Dikarya</taxon>
        <taxon>Ascomycota</taxon>
        <taxon>Pezizomycotina</taxon>
        <taxon>Sordariomycetes</taxon>
        <taxon>Sordariomycetidae</taxon>
        <taxon>Sordariales</taxon>
        <taxon>Chaetomiaceae</taxon>
        <taxon>Thermochaetoides</taxon>
    </lineage>
</organism>
<dbReference type="eggNOG" id="ENOG502T4FC">
    <property type="taxonomic scope" value="Eukaryota"/>
</dbReference>
<dbReference type="OrthoDB" id="5188169at2759"/>
<dbReference type="KEGG" id="cthr:CTHT_0007790"/>
<dbReference type="Proteomes" id="UP000008066">
    <property type="component" value="Unassembled WGS sequence"/>
</dbReference>
<name>G0RYT1_CHATD</name>